<evidence type="ECO:0000313" key="10">
    <source>
        <dbReference type="Proteomes" id="UP000094622"/>
    </source>
</evidence>
<feature type="transmembrane region" description="Helical" evidence="8">
    <location>
        <begin position="98"/>
        <end position="115"/>
    </location>
</feature>
<evidence type="ECO:0000256" key="3">
    <source>
        <dbReference type="ARBA" id="ARBA00022475"/>
    </source>
</evidence>
<keyword evidence="5 8" id="KW-0812">Transmembrane</keyword>
<feature type="transmembrane region" description="Helical" evidence="8">
    <location>
        <begin position="65"/>
        <end position="86"/>
    </location>
</feature>
<dbReference type="Proteomes" id="UP000094622">
    <property type="component" value="Unassembled WGS sequence"/>
</dbReference>
<evidence type="ECO:0000313" key="9">
    <source>
        <dbReference type="EMBL" id="ODN70757.1"/>
    </source>
</evidence>
<evidence type="ECO:0008006" key="11">
    <source>
        <dbReference type="Google" id="ProtNLM"/>
    </source>
</evidence>
<accession>A0A1E3H350</accession>
<comment type="caution">
    <text evidence="9">The sequence shown here is derived from an EMBL/GenBank/DDBJ whole genome shotgun (WGS) entry which is preliminary data.</text>
</comment>
<keyword evidence="10" id="KW-1185">Reference proteome</keyword>
<gene>
    <name evidence="9" type="ORF">A6302_01917</name>
</gene>
<keyword evidence="7 8" id="KW-0472">Membrane</keyword>
<dbReference type="PATRIC" id="fig|1439726.3.peg.2026"/>
<feature type="transmembrane region" description="Helical" evidence="8">
    <location>
        <begin position="211"/>
        <end position="236"/>
    </location>
</feature>
<dbReference type="Pfam" id="PF05128">
    <property type="entry name" value="DUF697"/>
    <property type="match status" value="1"/>
</dbReference>
<reference evidence="9 10" key="1">
    <citation type="submission" date="2016-07" db="EMBL/GenBank/DDBJ databases">
        <title>Draft Genome Sequence of Methylobrevis pamukkalensis PK2.</title>
        <authorList>
            <person name="Vasilenko O.V."/>
            <person name="Doronina N.V."/>
            <person name="Shmareva M.N."/>
            <person name="Tarlachkov S.V."/>
            <person name="Mustakhimov I."/>
            <person name="Trotsenko Y.A."/>
        </authorList>
    </citation>
    <scope>NUCLEOTIDE SEQUENCE [LARGE SCALE GENOMIC DNA]</scope>
    <source>
        <strain evidence="9 10">PK2</strain>
    </source>
</reference>
<dbReference type="EMBL" id="MCRJ01000040">
    <property type="protein sequence ID" value="ODN70757.1"/>
    <property type="molecule type" value="Genomic_DNA"/>
</dbReference>
<comment type="subcellular location">
    <subcellularLocation>
        <location evidence="1">Cell inner membrane</location>
        <topology evidence="1">Multi-pass membrane protein</topology>
    </subcellularLocation>
</comment>
<evidence type="ECO:0000256" key="6">
    <source>
        <dbReference type="ARBA" id="ARBA00022989"/>
    </source>
</evidence>
<dbReference type="OrthoDB" id="9816060at2"/>
<dbReference type="InterPro" id="IPR006507">
    <property type="entry name" value="UPF0283"/>
</dbReference>
<proteinExistence type="inferred from homology"/>
<organism evidence="9 10">
    <name type="scientific">Methylobrevis pamukkalensis</name>
    <dbReference type="NCBI Taxonomy" id="1439726"/>
    <lineage>
        <taxon>Bacteria</taxon>
        <taxon>Pseudomonadati</taxon>
        <taxon>Pseudomonadota</taxon>
        <taxon>Alphaproteobacteria</taxon>
        <taxon>Hyphomicrobiales</taxon>
        <taxon>Pleomorphomonadaceae</taxon>
        <taxon>Methylobrevis</taxon>
    </lineage>
</organism>
<evidence type="ECO:0000256" key="4">
    <source>
        <dbReference type="ARBA" id="ARBA00022519"/>
    </source>
</evidence>
<keyword evidence="4" id="KW-0997">Cell inner membrane</keyword>
<protein>
    <recommendedName>
        <fullName evidence="11">TIGR01620 family protein</fullName>
    </recommendedName>
</protein>
<dbReference type="GO" id="GO:0005886">
    <property type="term" value="C:plasma membrane"/>
    <property type="evidence" value="ECO:0007669"/>
    <property type="project" value="UniProtKB-SubCell"/>
</dbReference>
<dbReference type="NCBIfam" id="TIGR01620">
    <property type="entry name" value="hyp_HI0043"/>
    <property type="match status" value="1"/>
</dbReference>
<keyword evidence="3" id="KW-1003">Cell membrane</keyword>
<evidence type="ECO:0000256" key="8">
    <source>
        <dbReference type="SAM" id="Phobius"/>
    </source>
</evidence>
<name>A0A1E3H350_9HYPH</name>
<evidence type="ECO:0000256" key="2">
    <source>
        <dbReference type="ARBA" id="ARBA00008255"/>
    </source>
</evidence>
<comment type="similarity">
    <text evidence="2">Belongs to the UPF0283 family.</text>
</comment>
<dbReference type="RefSeq" id="WP_069306676.1">
    <property type="nucleotide sequence ID" value="NZ_MCRJ01000040.1"/>
</dbReference>
<dbReference type="AlphaFoldDB" id="A0A1E3H350"/>
<dbReference type="InterPro" id="IPR021147">
    <property type="entry name" value="DUF697"/>
</dbReference>
<dbReference type="PANTHER" id="PTHR39342">
    <property type="entry name" value="UPF0283 MEMBRANE PROTEIN YCJF"/>
    <property type="match status" value="1"/>
</dbReference>
<dbReference type="PANTHER" id="PTHR39342:SF1">
    <property type="entry name" value="UPF0283 MEMBRANE PROTEIN YCJF"/>
    <property type="match status" value="1"/>
</dbReference>
<sequence length="341" mass="36353">MTDPKDRPRRPAAFRLDDAEIVTGGADTASRGDGRGTRVILESDDDAAVPAAPLPRKKRFRWGRLFWGTLSALVAMAIGLSLDALIRDLFARNDWLGWAGLALVGLLTVSALAILGRELAGIFRLERIDQLRVDAAAAVATDDAKSARTVVEGLVALYRDRPETARGRADVAVHLGEIIDGRDLLVLAESDLLLPLDRTARRLVADAAKKVSVVTAVSPRAVIDLLFVAVAVMGLIRKLADLYGGRPGLIGFIGLMRHVIAHLAVTGGMAATDSLLHDVVGHGIAARLSSRLGEGVINGLLTARVGLAAIDVCRPMPFINAERPGVQDVMRGVFPEAERKT</sequence>
<evidence type="ECO:0000256" key="1">
    <source>
        <dbReference type="ARBA" id="ARBA00004429"/>
    </source>
</evidence>
<keyword evidence="6 8" id="KW-1133">Transmembrane helix</keyword>
<evidence type="ECO:0000256" key="7">
    <source>
        <dbReference type="ARBA" id="ARBA00023136"/>
    </source>
</evidence>
<evidence type="ECO:0000256" key="5">
    <source>
        <dbReference type="ARBA" id="ARBA00022692"/>
    </source>
</evidence>